<dbReference type="SMART" id="SM00387">
    <property type="entry name" value="HATPase_c"/>
    <property type="match status" value="1"/>
</dbReference>
<dbReference type="PROSITE" id="PS50109">
    <property type="entry name" value="HIS_KIN"/>
    <property type="match status" value="1"/>
</dbReference>
<reference evidence="12" key="1">
    <citation type="submission" date="2018-12" db="EMBL/GenBank/DDBJ databases">
        <authorList>
            <person name="Will S."/>
            <person name="Neumann-Schaal M."/>
            <person name="Henke P."/>
        </authorList>
    </citation>
    <scope>NUCLEOTIDE SEQUENCE</scope>
    <source>
        <strain evidence="12">PCC 7102</strain>
    </source>
</reference>
<feature type="domain" description="Histidine kinase" evidence="9">
    <location>
        <begin position="273"/>
        <end position="487"/>
    </location>
</feature>
<evidence type="ECO:0000256" key="2">
    <source>
        <dbReference type="ARBA" id="ARBA00012438"/>
    </source>
</evidence>
<keyword evidence="6" id="KW-0902">Two-component regulatory system</keyword>
<keyword evidence="5" id="KW-0418">Kinase</keyword>
<evidence type="ECO:0000259" key="10">
    <source>
        <dbReference type="PROSITE" id="PS50112"/>
    </source>
</evidence>
<evidence type="ECO:0000256" key="6">
    <source>
        <dbReference type="ARBA" id="ARBA00023012"/>
    </source>
</evidence>
<dbReference type="FunFam" id="3.30.565.10:FF:000006">
    <property type="entry name" value="Sensor histidine kinase WalK"/>
    <property type="match status" value="1"/>
</dbReference>
<dbReference type="PROSITE" id="PS50112">
    <property type="entry name" value="PAS"/>
    <property type="match status" value="1"/>
</dbReference>
<evidence type="ECO:0000313" key="12">
    <source>
        <dbReference type="EMBL" id="RUS93778.1"/>
    </source>
</evidence>
<keyword evidence="3" id="KW-0597">Phosphoprotein</keyword>
<dbReference type="InterPro" id="IPR000014">
    <property type="entry name" value="PAS"/>
</dbReference>
<dbReference type="PANTHER" id="PTHR43711:SF26">
    <property type="entry name" value="SENSOR HISTIDINE KINASE RCSC"/>
    <property type="match status" value="1"/>
</dbReference>
<dbReference type="InterPro" id="IPR001610">
    <property type="entry name" value="PAC"/>
</dbReference>
<dbReference type="CDD" id="cd00130">
    <property type="entry name" value="PAS"/>
    <property type="match status" value="2"/>
</dbReference>
<dbReference type="CDD" id="cd00082">
    <property type="entry name" value="HisKA"/>
    <property type="match status" value="1"/>
</dbReference>
<dbReference type="Gene3D" id="1.10.287.130">
    <property type="match status" value="1"/>
</dbReference>
<feature type="domain" description="PAC" evidence="11">
    <location>
        <begin position="76"/>
        <end position="128"/>
    </location>
</feature>
<dbReference type="CDD" id="cd00075">
    <property type="entry name" value="HATPase"/>
    <property type="match status" value="1"/>
</dbReference>
<keyword evidence="8" id="KW-0175">Coiled coil</keyword>
<evidence type="ECO:0000256" key="1">
    <source>
        <dbReference type="ARBA" id="ARBA00000085"/>
    </source>
</evidence>
<proteinExistence type="predicted"/>
<organism evidence="12 13">
    <name type="scientific">Dulcicalothrix desertica PCC 7102</name>
    <dbReference type="NCBI Taxonomy" id="232991"/>
    <lineage>
        <taxon>Bacteria</taxon>
        <taxon>Bacillati</taxon>
        <taxon>Cyanobacteriota</taxon>
        <taxon>Cyanophyceae</taxon>
        <taxon>Nostocales</taxon>
        <taxon>Calotrichaceae</taxon>
        <taxon>Dulcicalothrix</taxon>
    </lineage>
</organism>
<dbReference type="PRINTS" id="PR00344">
    <property type="entry name" value="BCTRLSENSOR"/>
</dbReference>
<dbReference type="PROSITE" id="PS50113">
    <property type="entry name" value="PAC"/>
    <property type="match status" value="2"/>
</dbReference>
<reference evidence="12" key="2">
    <citation type="journal article" date="2019" name="Genome Biol. Evol.">
        <title>Day and night: Metabolic profiles and evolutionary relationships of six axenic non-marine cyanobacteria.</title>
        <authorList>
            <person name="Will S.E."/>
            <person name="Henke P."/>
            <person name="Boedeker C."/>
            <person name="Huang S."/>
            <person name="Brinkmann H."/>
            <person name="Rohde M."/>
            <person name="Jarek M."/>
            <person name="Friedl T."/>
            <person name="Seufert S."/>
            <person name="Schumacher M."/>
            <person name="Overmann J."/>
            <person name="Neumann-Schaal M."/>
            <person name="Petersen J."/>
        </authorList>
    </citation>
    <scope>NUCLEOTIDE SEQUENCE [LARGE SCALE GENOMIC DNA]</scope>
    <source>
        <strain evidence="12">PCC 7102</strain>
    </source>
</reference>
<dbReference type="InterPro" id="IPR036097">
    <property type="entry name" value="HisK_dim/P_sf"/>
</dbReference>
<dbReference type="SUPFAM" id="SSF47384">
    <property type="entry name" value="Homodimeric domain of signal transducing histidine kinase"/>
    <property type="match status" value="1"/>
</dbReference>
<name>A0A433UIV3_9CYAN</name>
<dbReference type="SMART" id="SM00086">
    <property type="entry name" value="PAC"/>
    <property type="match status" value="2"/>
</dbReference>
<dbReference type="Proteomes" id="UP000271624">
    <property type="component" value="Unassembled WGS sequence"/>
</dbReference>
<accession>A0A433UIV3</accession>
<dbReference type="Gene3D" id="3.30.450.20">
    <property type="entry name" value="PAS domain"/>
    <property type="match status" value="2"/>
</dbReference>
<evidence type="ECO:0000313" key="13">
    <source>
        <dbReference type="Proteomes" id="UP000271624"/>
    </source>
</evidence>
<dbReference type="InterPro" id="IPR050736">
    <property type="entry name" value="Sensor_HK_Regulatory"/>
</dbReference>
<protein>
    <recommendedName>
        <fullName evidence="2">histidine kinase</fullName>
        <ecNumber evidence="2">2.7.13.3</ecNumber>
    </recommendedName>
</protein>
<dbReference type="PANTHER" id="PTHR43711">
    <property type="entry name" value="TWO-COMPONENT HISTIDINE KINASE"/>
    <property type="match status" value="1"/>
</dbReference>
<dbReference type="OrthoDB" id="505470at2"/>
<feature type="domain" description="PAC" evidence="11">
    <location>
        <begin position="203"/>
        <end position="255"/>
    </location>
</feature>
<keyword evidence="13" id="KW-1185">Reference proteome</keyword>
<evidence type="ECO:0000256" key="7">
    <source>
        <dbReference type="ARBA" id="ARBA00055745"/>
    </source>
</evidence>
<dbReference type="AlphaFoldDB" id="A0A433UIV3"/>
<comment type="caution">
    <text evidence="12">The sequence shown here is derived from an EMBL/GenBank/DDBJ whole genome shotgun (WGS) entry which is preliminary data.</text>
</comment>
<evidence type="ECO:0000259" key="11">
    <source>
        <dbReference type="PROSITE" id="PS50113"/>
    </source>
</evidence>
<dbReference type="SMART" id="SM00388">
    <property type="entry name" value="HisKA"/>
    <property type="match status" value="1"/>
</dbReference>
<dbReference type="EC" id="2.7.13.3" evidence="2"/>
<dbReference type="InterPro" id="IPR004358">
    <property type="entry name" value="Sig_transdc_His_kin-like_C"/>
</dbReference>
<dbReference type="SUPFAM" id="SSF55785">
    <property type="entry name" value="PYP-like sensor domain (PAS domain)"/>
    <property type="match status" value="2"/>
</dbReference>
<evidence type="ECO:0000256" key="3">
    <source>
        <dbReference type="ARBA" id="ARBA00022553"/>
    </source>
</evidence>
<dbReference type="NCBIfam" id="TIGR00229">
    <property type="entry name" value="sensory_box"/>
    <property type="match status" value="2"/>
</dbReference>
<evidence type="ECO:0000256" key="8">
    <source>
        <dbReference type="SAM" id="Coils"/>
    </source>
</evidence>
<dbReference type="InterPro" id="IPR003594">
    <property type="entry name" value="HATPase_dom"/>
</dbReference>
<dbReference type="Gene3D" id="3.30.565.10">
    <property type="entry name" value="Histidine kinase-like ATPase, C-terminal domain"/>
    <property type="match status" value="1"/>
</dbReference>
<gene>
    <name evidence="12" type="ORF">DSM106972_095370</name>
</gene>
<feature type="domain" description="PAS" evidence="10">
    <location>
        <begin position="1"/>
        <end position="74"/>
    </location>
</feature>
<dbReference type="Pfam" id="PF02518">
    <property type="entry name" value="HATPase_c"/>
    <property type="match status" value="1"/>
</dbReference>
<keyword evidence="4" id="KW-0808">Transferase</keyword>
<evidence type="ECO:0000256" key="4">
    <source>
        <dbReference type="ARBA" id="ARBA00022679"/>
    </source>
</evidence>
<dbReference type="EMBL" id="RSCL01000055">
    <property type="protein sequence ID" value="RUS93778.1"/>
    <property type="molecule type" value="Genomic_DNA"/>
</dbReference>
<dbReference type="InterPro" id="IPR003661">
    <property type="entry name" value="HisK_dim/P_dom"/>
</dbReference>
<sequence length="487" mass="55550">MQTPLGQVVEKTNQVFWICSADFSKVLYVSPNYEKIWGHSNARLYNNPKAFLEPIHPDDRARVNTSVHQLVNRQDFDEEYRIILPDKTVRWIHGRGYLILDNNGNVECMAGIAEDITDRKAAEEALRESEEKFQQFANHVDIVFWLCNSNVSEYYYMSPYYEKLWCRTRESLYQEPHSFLKSVHPDDLERITSIAVGDNAFDINEEYRIIRPDGSIRWVRDRTFPITDKNGNIYRMVGVAEDITDSKQAQEEICKALQRERELSDAKSHFIATTSHEIRTPLAIIQSSFDILQNYLENLTAEKKQRHFQKIESSVKRIAAIVQDTLLIAEGQAGTLQYEPRETDVVKLCQEIIAAIYEVNANANRIEFKVSSDASIIKLDPKLLNQILNNLLGNAIKYSPQNSTITFELNLSSDSVSFRISDKGIGIDISDLPHIFNSFYRASNASNYPGTGLGLAIVKQCVDLHNGQISVESAVNKGTTFIVKIPK</sequence>
<evidence type="ECO:0000259" key="9">
    <source>
        <dbReference type="PROSITE" id="PS50109"/>
    </source>
</evidence>
<feature type="coiled-coil region" evidence="8">
    <location>
        <begin position="112"/>
        <end position="139"/>
    </location>
</feature>
<dbReference type="InterPro" id="IPR013655">
    <property type="entry name" value="PAS_fold_3"/>
</dbReference>
<dbReference type="InterPro" id="IPR036890">
    <property type="entry name" value="HATPase_C_sf"/>
</dbReference>
<dbReference type="GO" id="GO:0000155">
    <property type="term" value="F:phosphorelay sensor kinase activity"/>
    <property type="evidence" value="ECO:0007669"/>
    <property type="project" value="InterPro"/>
</dbReference>
<dbReference type="InterPro" id="IPR005467">
    <property type="entry name" value="His_kinase_dom"/>
</dbReference>
<evidence type="ECO:0000256" key="5">
    <source>
        <dbReference type="ARBA" id="ARBA00022777"/>
    </source>
</evidence>
<comment type="catalytic activity">
    <reaction evidence="1">
        <text>ATP + protein L-histidine = ADP + protein N-phospho-L-histidine.</text>
        <dbReference type="EC" id="2.7.13.3"/>
    </reaction>
</comment>
<dbReference type="Pfam" id="PF00512">
    <property type="entry name" value="HisKA"/>
    <property type="match status" value="1"/>
</dbReference>
<dbReference type="Pfam" id="PF08447">
    <property type="entry name" value="PAS_3"/>
    <property type="match status" value="2"/>
</dbReference>
<dbReference type="SUPFAM" id="SSF55874">
    <property type="entry name" value="ATPase domain of HSP90 chaperone/DNA topoisomerase II/histidine kinase"/>
    <property type="match status" value="1"/>
</dbReference>
<dbReference type="InterPro" id="IPR035965">
    <property type="entry name" value="PAS-like_dom_sf"/>
</dbReference>
<dbReference type="SMART" id="SM00091">
    <property type="entry name" value="PAS"/>
    <property type="match status" value="2"/>
</dbReference>
<comment type="function">
    <text evidence="7">Photoreceptor which exists in two forms that are reversibly interconvertible by light: the R form that absorbs maximally in the red region of the spectrum and the FR form that absorbs maximally in the far-red region.</text>
</comment>
<dbReference type="InterPro" id="IPR000700">
    <property type="entry name" value="PAS-assoc_C"/>
</dbReference>